<dbReference type="EMBL" id="BGPR01040624">
    <property type="protein sequence ID" value="GBO16785.1"/>
    <property type="molecule type" value="Genomic_DNA"/>
</dbReference>
<dbReference type="AlphaFoldDB" id="A0A4Y2UUV5"/>
<proteinExistence type="predicted"/>
<comment type="caution">
    <text evidence="1">The sequence shown here is derived from an EMBL/GenBank/DDBJ whole genome shotgun (WGS) entry which is preliminary data.</text>
</comment>
<reference evidence="1 2" key="1">
    <citation type="journal article" date="2019" name="Sci. Rep.">
        <title>Orb-weaving spider Araneus ventricosus genome elucidates the spidroin gene catalogue.</title>
        <authorList>
            <person name="Kono N."/>
            <person name="Nakamura H."/>
            <person name="Ohtoshi R."/>
            <person name="Moran D.A.P."/>
            <person name="Shinohara A."/>
            <person name="Yoshida Y."/>
            <person name="Fujiwara M."/>
            <person name="Mori M."/>
            <person name="Tomita M."/>
            <person name="Arakawa K."/>
        </authorList>
    </citation>
    <scope>NUCLEOTIDE SEQUENCE [LARGE SCALE GENOMIC DNA]</scope>
</reference>
<accession>A0A4Y2UUV5</accession>
<protein>
    <submittedName>
        <fullName evidence="1">Uncharacterized protein</fullName>
    </submittedName>
</protein>
<gene>
    <name evidence="1" type="ORF">AVEN_161522_1</name>
</gene>
<name>A0A4Y2UUV5_ARAVE</name>
<dbReference type="Proteomes" id="UP000499080">
    <property type="component" value="Unassembled WGS sequence"/>
</dbReference>
<organism evidence="1 2">
    <name type="scientific">Araneus ventricosus</name>
    <name type="common">Orbweaver spider</name>
    <name type="synonym">Epeira ventricosa</name>
    <dbReference type="NCBI Taxonomy" id="182803"/>
    <lineage>
        <taxon>Eukaryota</taxon>
        <taxon>Metazoa</taxon>
        <taxon>Ecdysozoa</taxon>
        <taxon>Arthropoda</taxon>
        <taxon>Chelicerata</taxon>
        <taxon>Arachnida</taxon>
        <taxon>Araneae</taxon>
        <taxon>Araneomorphae</taxon>
        <taxon>Entelegynae</taxon>
        <taxon>Araneoidea</taxon>
        <taxon>Araneidae</taxon>
        <taxon>Araneus</taxon>
    </lineage>
</organism>
<sequence length="116" mass="13115">MQIGEELRLYNSITIDYTKDRFTQHLIDLLTLKLRSLFAGSNQSRHWSPDIVSNGSYFPTATSVTASNKLLPVFLAGNYTGNSCWPKRVMRHCSNGIDAAQFLSNKLELLTLLLQH</sequence>
<evidence type="ECO:0000313" key="2">
    <source>
        <dbReference type="Proteomes" id="UP000499080"/>
    </source>
</evidence>
<keyword evidence="2" id="KW-1185">Reference proteome</keyword>
<evidence type="ECO:0000313" key="1">
    <source>
        <dbReference type="EMBL" id="GBO16785.1"/>
    </source>
</evidence>